<dbReference type="InterPro" id="IPR018490">
    <property type="entry name" value="cNMP-bd_dom_sf"/>
</dbReference>
<dbReference type="OrthoDB" id="7584044at2"/>
<sequence length="404" mass="44232">MSKLQANTSLFNGMAVNSFRRAEPGGILARNSPSRRRDSGASGASRTHTCDVARPTLRTPAQSCASVYGLTDRFISNSLRALRRLPSYAATSPILSRMLEPSPIIGVCHSRASPGAAILLNSELRLSLTGLGWVHKGAVAGNNRTTSLGGHRMTGRFKPRIAPRPLDAVVRRMRTLALLSEQEQDLVRNLSDRRERHMAGEELVGEGQTGRRARFVVSGWACNQRVLPDGRRQIFGFLLPGDCFNVCERPAPPALCSTVALTALETVDAEPLLEAANRGEAPSLARALAVARQVEQALLLDHMVRLGRQTAYERVAHFLLELQRRLEIAGLGDSQRFPLPLTQEILADALGLSIVHVNRTLQQLRRERLIELRSGVAILLQPDLLASISDFRPTTPTNALRRPA</sequence>
<dbReference type="Gene3D" id="2.60.120.10">
    <property type="entry name" value="Jelly Rolls"/>
    <property type="match status" value="1"/>
</dbReference>
<feature type="region of interest" description="Disordered" evidence="4">
    <location>
        <begin position="25"/>
        <end position="53"/>
    </location>
</feature>
<dbReference type="SUPFAM" id="SSF51206">
    <property type="entry name" value="cAMP-binding domain-like"/>
    <property type="match status" value="1"/>
</dbReference>
<dbReference type="PROSITE" id="PS51063">
    <property type="entry name" value="HTH_CRP_2"/>
    <property type="match status" value="1"/>
</dbReference>
<evidence type="ECO:0000256" key="2">
    <source>
        <dbReference type="ARBA" id="ARBA00023125"/>
    </source>
</evidence>
<dbReference type="AlphaFoldDB" id="A0A328A8C8"/>
<dbReference type="GO" id="GO:0003677">
    <property type="term" value="F:DNA binding"/>
    <property type="evidence" value="ECO:0007669"/>
    <property type="project" value="UniProtKB-KW"/>
</dbReference>
<dbReference type="InterPro" id="IPR036388">
    <property type="entry name" value="WH-like_DNA-bd_sf"/>
</dbReference>
<protein>
    <recommendedName>
        <fullName evidence="5">HTH crp-type domain-containing protein</fullName>
    </recommendedName>
</protein>
<accession>A0A328A8C8</accession>
<dbReference type="EMBL" id="QFYR01000006">
    <property type="protein sequence ID" value="RAK50715.1"/>
    <property type="molecule type" value="Genomic_DNA"/>
</dbReference>
<dbReference type="InterPro" id="IPR012318">
    <property type="entry name" value="HTH_CRP"/>
</dbReference>
<name>A0A328A8C8_9CAUL</name>
<dbReference type="Gene3D" id="1.10.10.10">
    <property type="entry name" value="Winged helix-like DNA-binding domain superfamily/Winged helix DNA-binding domain"/>
    <property type="match status" value="1"/>
</dbReference>
<reference evidence="7" key="1">
    <citation type="submission" date="2018-05" db="EMBL/GenBank/DDBJ databases">
        <authorList>
            <person name="Li X."/>
        </authorList>
    </citation>
    <scope>NUCLEOTIDE SEQUENCE [LARGE SCALE GENOMIC DNA]</scope>
    <source>
        <strain evidence="7">YIM 73061</strain>
    </source>
</reference>
<dbReference type="GO" id="GO:0006355">
    <property type="term" value="P:regulation of DNA-templated transcription"/>
    <property type="evidence" value="ECO:0007669"/>
    <property type="project" value="InterPro"/>
</dbReference>
<evidence type="ECO:0000313" key="7">
    <source>
        <dbReference type="Proteomes" id="UP000249725"/>
    </source>
</evidence>
<evidence type="ECO:0000256" key="1">
    <source>
        <dbReference type="ARBA" id="ARBA00023015"/>
    </source>
</evidence>
<keyword evidence="1" id="KW-0805">Transcription regulation</keyword>
<keyword evidence="3" id="KW-0804">Transcription</keyword>
<dbReference type="Pfam" id="PF00027">
    <property type="entry name" value="cNMP_binding"/>
    <property type="match status" value="1"/>
</dbReference>
<dbReference type="InterPro" id="IPR000595">
    <property type="entry name" value="cNMP-bd_dom"/>
</dbReference>
<dbReference type="InterPro" id="IPR014710">
    <property type="entry name" value="RmlC-like_jellyroll"/>
</dbReference>
<comment type="caution">
    <text evidence="6">The sequence shown here is derived from an EMBL/GenBank/DDBJ whole genome shotgun (WGS) entry which is preliminary data.</text>
</comment>
<dbReference type="CDD" id="cd00038">
    <property type="entry name" value="CAP_ED"/>
    <property type="match status" value="1"/>
</dbReference>
<dbReference type="Pfam" id="PF13545">
    <property type="entry name" value="HTH_Crp_2"/>
    <property type="match status" value="1"/>
</dbReference>
<evidence type="ECO:0000256" key="3">
    <source>
        <dbReference type="ARBA" id="ARBA00023163"/>
    </source>
</evidence>
<dbReference type="SUPFAM" id="SSF46785">
    <property type="entry name" value="Winged helix' DNA-binding domain"/>
    <property type="match status" value="1"/>
</dbReference>
<keyword evidence="2" id="KW-0238">DNA-binding</keyword>
<feature type="domain" description="HTH crp-type" evidence="5">
    <location>
        <begin position="309"/>
        <end position="383"/>
    </location>
</feature>
<organism evidence="6 7">
    <name type="scientific">Phenylobacterium deserti</name>
    <dbReference type="NCBI Taxonomy" id="1914756"/>
    <lineage>
        <taxon>Bacteria</taxon>
        <taxon>Pseudomonadati</taxon>
        <taxon>Pseudomonadota</taxon>
        <taxon>Alphaproteobacteria</taxon>
        <taxon>Caulobacterales</taxon>
        <taxon>Caulobacteraceae</taxon>
        <taxon>Phenylobacterium</taxon>
    </lineage>
</organism>
<evidence type="ECO:0000256" key="4">
    <source>
        <dbReference type="SAM" id="MobiDB-lite"/>
    </source>
</evidence>
<dbReference type="Proteomes" id="UP000249725">
    <property type="component" value="Unassembled WGS sequence"/>
</dbReference>
<gene>
    <name evidence="6" type="ORF">DJ018_18360</name>
</gene>
<evidence type="ECO:0000259" key="5">
    <source>
        <dbReference type="PROSITE" id="PS51063"/>
    </source>
</evidence>
<evidence type="ECO:0000313" key="6">
    <source>
        <dbReference type="EMBL" id="RAK50715.1"/>
    </source>
</evidence>
<dbReference type="SMART" id="SM00419">
    <property type="entry name" value="HTH_CRP"/>
    <property type="match status" value="1"/>
</dbReference>
<keyword evidence="7" id="KW-1185">Reference proteome</keyword>
<dbReference type="InterPro" id="IPR036390">
    <property type="entry name" value="WH_DNA-bd_sf"/>
</dbReference>
<proteinExistence type="predicted"/>